<organism evidence="1 2">
    <name type="scientific">Sorangium atrum</name>
    <dbReference type="NCBI Taxonomy" id="2995308"/>
    <lineage>
        <taxon>Bacteria</taxon>
        <taxon>Pseudomonadati</taxon>
        <taxon>Myxococcota</taxon>
        <taxon>Polyangia</taxon>
        <taxon>Polyangiales</taxon>
        <taxon>Polyangiaceae</taxon>
        <taxon>Sorangium</taxon>
    </lineage>
</organism>
<sequence length="67" mass="7240">MSTRPGSLPSDPILAAIDRAPRVQRLTPEQRAELDQDVADIAAGRARLVAHEDLPQALEELAREQGG</sequence>
<proteinExistence type="predicted"/>
<reference evidence="1 2" key="1">
    <citation type="submission" date="2023-01" db="EMBL/GenBank/DDBJ databases">
        <title>Minimal conservation of predation-associated metabolite biosynthetic gene clusters underscores biosynthetic potential of Myxococcota including descriptions for ten novel species: Archangium lansinium sp. nov., Myxococcus landrumus sp. nov., Nannocystis bai.</title>
        <authorList>
            <person name="Ahearne A."/>
            <person name="Stevens C."/>
            <person name="Dowd S."/>
        </authorList>
    </citation>
    <scope>NUCLEOTIDE SEQUENCE [LARGE SCALE GENOMIC DNA]</scope>
    <source>
        <strain evidence="1 2">WIWO2</strain>
    </source>
</reference>
<accession>A0ABT5BR45</accession>
<comment type="caution">
    <text evidence="1">The sequence shown here is derived from an EMBL/GenBank/DDBJ whole genome shotgun (WGS) entry which is preliminary data.</text>
</comment>
<dbReference type="Proteomes" id="UP001217485">
    <property type="component" value="Unassembled WGS sequence"/>
</dbReference>
<dbReference type="RefSeq" id="WP_272093415.1">
    <property type="nucleotide sequence ID" value="NZ_JAQNDK010000001.1"/>
</dbReference>
<name>A0ABT5BR45_9BACT</name>
<evidence type="ECO:0000313" key="1">
    <source>
        <dbReference type="EMBL" id="MDC0676637.1"/>
    </source>
</evidence>
<gene>
    <name evidence="1" type="ORF">POL72_02725</name>
</gene>
<keyword evidence="2" id="KW-1185">Reference proteome</keyword>
<evidence type="ECO:0000313" key="2">
    <source>
        <dbReference type="Proteomes" id="UP001217485"/>
    </source>
</evidence>
<protein>
    <submittedName>
        <fullName evidence="1">Uncharacterized protein</fullName>
    </submittedName>
</protein>
<dbReference type="EMBL" id="JAQNDK010000001">
    <property type="protein sequence ID" value="MDC0676637.1"/>
    <property type="molecule type" value="Genomic_DNA"/>
</dbReference>